<gene>
    <name evidence="6" type="ORF">GPA21_16150</name>
</gene>
<reference evidence="6" key="1">
    <citation type="submission" date="2019-12" db="EMBL/GenBank/DDBJ databases">
        <title>Comparative genomics gives insights into the taxonomy of the Azoarcus-Aromatoleum group and reveals separate origins of nif in the plant-associated Azoarcus and non-plant-associated Aromatoleum sub-groups.</title>
        <authorList>
            <person name="Lafos M."/>
            <person name="Maluk M."/>
            <person name="Batista M."/>
            <person name="Junghare M."/>
            <person name="Carmona M."/>
            <person name="Faoro H."/>
            <person name="Cruz L.M."/>
            <person name="Battistoni F."/>
            <person name="De Souza E."/>
            <person name="Pedrosa F."/>
            <person name="Chen W.-M."/>
            <person name="Poole P.S."/>
            <person name="Dixon R.A."/>
            <person name="James E.K."/>
        </authorList>
    </citation>
    <scope>NUCLEOTIDE SEQUENCE</scope>
    <source>
        <strain evidence="6">NSC3</strain>
    </source>
</reference>
<dbReference type="Gene3D" id="1.20.120.1630">
    <property type="match status" value="1"/>
</dbReference>
<dbReference type="RefSeq" id="WP_168989159.1">
    <property type="nucleotide sequence ID" value="NZ_CAWPHM010000028.1"/>
</dbReference>
<feature type="transmembrane region" description="Helical" evidence="5">
    <location>
        <begin position="222"/>
        <end position="244"/>
    </location>
</feature>
<evidence type="ECO:0000256" key="4">
    <source>
        <dbReference type="ARBA" id="ARBA00023136"/>
    </source>
</evidence>
<comment type="caution">
    <text evidence="6">The sequence shown here is derived from an EMBL/GenBank/DDBJ whole genome shotgun (WGS) entry which is preliminary data.</text>
</comment>
<evidence type="ECO:0000256" key="5">
    <source>
        <dbReference type="SAM" id="Phobius"/>
    </source>
</evidence>
<evidence type="ECO:0000313" key="7">
    <source>
        <dbReference type="Proteomes" id="UP000599523"/>
    </source>
</evidence>
<name>A0A972F9S4_9RHOO</name>
<protein>
    <recommendedName>
        <fullName evidence="8">Isoprenylcysteine carboxylmethyltransferase family protein</fullName>
    </recommendedName>
</protein>
<accession>A0A972F9S4</accession>
<dbReference type="Proteomes" id="UP000599523">
    <property type="component" value="Unassembled WGS sequence"/>
</dbReference>
<keyword evidence="3 5" id="KW-1133">Transmembrane helix</keyword>
<dbReference type="Pfam" id="PF04191">
    <property type="entry name" value="PEMT"/>
    <property type="match status" value="1"/>
</dbReference>
<keyword evidence="2 5" id="KW-0812">Transmembrane</keyword>
<organism evidence="6 7">
    <name type="scientific">Azoarcus taiwanensis</name>
    <dbReference type="NCBI Taxonomy" id="666964"/>
    <lineage>
        <taxon>Bacteria</taxon>
        <taxon>Pseudomonadati</taxon>
        <taxon>Pseudomonadota</taxon>
        <taxon>Betaproteobacteria</taxon>
        <taxon>Rhodocyclales</taxon>
        <taxon>Zoogloeaceae</taxon>
        <taxon>Azoarcus</taxon>
    </lineage>
</organism>
<evidence type="ECO:0000313" key="6">
    <source>
        <dbReference type="EMBL" id="NMG04490.1"/>
    </source>
</evidence>
<evidence type="ECO:0000256" key="2">
    <source>
        <dbReference type="ARBA" id="ARBA00022692"/>
    </source>
</evidence>
<evidence type="ECO:0000256" key="1">
    <source>
        <dbReference type="ARBA" id="ARBA00004127"/>
    </source>
</evidence>
<dbReference type="EMBL" id="WTVM01000125">
    <property type="protein sequence ID" value="NMG04490.1"/>
    <property type="molecule type" value="Genomic_DNA"/>
</dbReference>
<evidence type="ECO:0000256" key="3">
    <source>
        <dbReference type="ARBA" id="ARBA00022989"/>
    </source>
</evidence>
<dbReference type="InterPro" id="IPR007318">
    <property type="entry name" value="Phopholipid_MeTrfase"/>
</dbReference>
<dbReference type="AlphaFoldDB" id="A0A972F9S4"/>
<feature type="transmembrane region" description="Helical" evidence="5">
    <location>
        <begin position="160"/>
        <end position="185"/>
    </location>
</feature>
<sequence>MHEQAPRLTTSLLENYAAIAAAHGDDWHIQVIALLISLGCAVAGYATFWLGRREPPPRRLCGVLYWISLLTSVIWYVMPFLPQPRFPSLPEGIQQTSAIGLAVGLIGLAMALFYGVQALRTVRSNQTATGAGMHDFLTPSTLLTDGPYGRVRHPMFLGDFLAHLGVCLATGALFTTLLLPLYFAISAGFNLAEERWVLRPRFGQTFQDYRAAVPFAVTPRTAAVLALGALLFVIGALAVPPLPLSG</sequence>
<feature type="transmembrane region" description="Helical" evidence="5">
    <location>
        <begin position="60"/>
        <end position="78"/>
    </location>
</feature>
<dbReference type="GO" id="GO:0012505">
    <property type="term" value="C:endomembrane system"/>
    <property type="evidence" value="ECO:0007669"/>
    <property type="project" value="UniProtKB-SubCell"/>
</dbReference>
<comment type="subcellular location">
    <subcellularLocation>
        <location evidence="1">Endomembrane system</location>
        <topology evidence="1">Multi-pass membrane protein</topology>
    </subcellularLocation>
</comment>
<proteinExistence type="predicted"/>
<keyword evidence="4 5" id="KW-0472">Membrane</keyword>
<feature type="transmembrane region" description="Helical" evidence="5">
    <location>
        <begin position="98"/>
        <end position="116"/>
    </location>
</feature>
<keyword evidence="7" id="KW-1185">Reference proteome</keyword>
<evidence type="ECO:0008006" key="8">
    <source>
        <dbReference type="Google" id="ProtNLM"/>
    </source>
</evidence>
<feature type="transmembrane region" description="Helical" evidence="5">
    <location>
        <begin position="27"/>
        <end position="48"/>
    </location>
</feature>